<evidence type="ECO:0000259" key="8">
    <source>
        <dbReference type="PROSITE" id="PS50157"/>
    </source>
</evidence>
<dbReference type="SUPFAM" id="SSF57716">
    <property type="entry name" value="Glucocorticoid receptor-like (DNA-binding domain)"/>
    <property type="match status" value="1"/>
</dbReference>
<feature type="domain" description="ZAD" evidence="9">
    <location>
        <begin position="36"/>
        <end position="110"/>
    </location>
</feature>
<dbReference type="Gene3D" id="3.40.1800.20">
    <property type="match status" value="1"/>
</dbReference>
<evidence type="ECO:0000256" key="7">
    <source>
        <dbReference type="SAM" id="MobiDB-lite"/>
    </source>
</evidence>
<dbReference type="SMART" id="SM00355">
    <property type="entry name" value="ZnF_C2H2"/>
    <property type="match status" value="6"/>
</dbReference>
<dbReference type="InterPro" id="IPR013087">
    <property type="entry name" value="Znf_C2H2_type"/>
</dbReference>
<dbReference type="PANTHER" id="PTHR24379">
    <property type="entry name" value="KRAB AND ZINC FINGER DOMAIN-CONTAINING"/>
    <property type="match status" value="1"/>
</dbReference>
<dbReference type="Pfam" id="PF07776">
    <property type="entry name" value="zf-AD"/>
    <property type="match status" value="1"/>
</dbReference>
<evidence type="ECO:0000256" key="5">
    <source>
        <dbReference type="PROSITE-ProRule" id="PRU00042"/>
    </source>
</evidence>
<dbReference type="PROSITE" id="PS51915">
    <property type="entry name" value="ZAD"/>
    <property type="match status" value="1"/>
</dbReference>
<feature type="compositionally biased region" description="Basic residues" evidence="7">
    <location>
        <begin position="190"/>
        <end position="201"/>
    </location>
</feature>
<feature type="domain" description="C2H2-type" evidence="8">
    <location>
        <begin position="350"/>
        <end position="378"/>
    </location>
</feature>
<dbReference type="InterPro" id="IPR012934">
    <property type="entry name" value="Znf_AD"/>
</dbReference>
<comment type="caution">
    <text evidence="10">The sequence shown here is derived from an EMBL/GenBank/DDBJ whole genome shotgun (WGS) entry which is preliminary data.</text>
</comment>
<feature type="binding site" evidence="6">
    <location>
        <position position="86"/>
    </location>
    <ligand>
        <name>Zn(2+)</name>
        <dbReference type="ChEBI" id="CHEBI:29105"/>
    </ligand>
</feature>
<dbReference type="Pfam" id="PF05605">
    <property type="entry name" value="zf-Di19"/>
    <property type="match status" value="1"/>
</dbReference>
<dbReference type="PANTHER" id="PTHR24379:SF121">
    <property type="entry name" value="C2H2-TYPE DOMAIN-CONTAINING PROTEIN"/>
    <property type="match status" value="1"/>
</dbReference>
<dbReference type="SMART" id="SM00868">
    <property type="entry name" value="zf-AD"/>
    <property type="match status" value="1"/>
</dbReference>
<dbReference type="PROSITE" id="PS00028">
    <property type="entry name" value="ZINC_FINGER_C2H2_1"/>
    <property type="match status" value="3"/>
</dbReference>
<dbReference type="Pfam" id="PF12874">
    <property type="entry name" value="zf-met"/>
    <property type="match status" value="1"/>
</dbReference>
<gene>
    <name evidence="10" type="ORF">ABMA27_012532</name>
</gene>
<feature type="compositionally biased region" description="Basic and acidic residues" evidence="7">
    <location>
        <begin position="179"/>
        <end position="189"/>
    </location>
</feature>
<proteinExistence type="predicted"/>
<keyword evidence="11" id="KW-1185">Reference proteome</keyword>
<dbReference type="InterPro" id="IPR008598">
    <property type="entry name" value="Di19_Zn-bd"/>
</dbReference>
<evidence type="ECO:0000259" key="9">
    <source>
        <dbReference type="PROSITE" id="PS51915"/>
    </source>
</evidence>
<evidence type="ECO:0000313" key="10">
    <source>
        <dbReference type="EMBL" id="KAL0852696.1"/>
    </source>
</evidence>
<dbReference type="InterPro" id="IPR036236">
    <property type="entry name" value="Znf_C2H2_sf"/>
</dbReference>
<dbReference type="SUPFAM" id="SSF57667">
    <property type="entry name" value="beta-beta-alpha zinc fingers"/>
    <property type="match status" value="3"/>
</dbReference>
<keyword evidence="3 5" id="KW-0863">Zinc-finger</keyword>
<evidence type="ECO:0000313" key="11">
    <source>
        <dbReference type="Proteomes" id="UP001549920"/>
    </source>
</evidence>
<evidence type="ECO:0000256" key="4">
    <source>
        <dbReference type="ARBA" id="ARBA00022833"/>
    </source>
</evidence>
<evidence type="ECO:0000256" key="1">
    <source>
        <dbReference type="ARBA" id="ARBA00022723"/>
    </source>
</evidence>
<keyword evidence="2" id="KW-0677">Repeat</keyword>
<keyword evidence="1 6" id="KW-0479">Metal-binding</keyword>
<dbReference type="PROSITE" id="PS50157">
    <property type="entry name" value="ZINC_FINGER_C2H2_2"/>
    <property type="match status" value="5"/>
</dbReference>
<feature type="binding site" evidence="6">
    <location>
        <position position="41"/>
    </location>
    <ligand>
        <name>Zn(2+)</name>
        <dbReference type="ChEBI" id="CHEBI:29105"/>
    </ligand>
</feature>
<sequence length="421" mass="48808">MLAVLLLNKMTMKRRIARKQRLSKPDRVEIKVPEVSVCRTCLSTGDLESIFVSKDSEKKRSHDLKLVTGLEIKMDDGLSQKICKKCIETMNKALQFRKTCKKAEKSLLSMIPGKKTMKKTRKKVLKTTKKEANEDNYGSDLDMGDDFQNDDYAMGGSDDFQDDSYQNADFKDENVNYDVVKQEKSEPKVKKQKAPARKKRQAIPNAASYKCNTCNKEFQMKATYKAHMRFHTNYCVCEACGKRCRNNNQLQEHKRARHGLGRIHKCAYCEYSAATKEALTIHERRHTGERPYVCDHCGATFHRRSNLVQHIAIHLPEKNFQCNLCHQREKSKKRLQVHKYKMHKVKRFKYVCPVCRDVFARPGNVRLHLTRTHGVLRAEQEDKIERFEVDTSTLPIVIGNNKMFFGNTSNVTHLVTNKELN</sequence>
<name>A0ABR3GYX3_LOXSC</name>
<evidence type="ECO:0000256" key="2">
    <source>
        <dbReference type="ARBA" id="ARBA00022737"/>
    </source>
</evidence>
<feature type="region of interest" description="Disordered" evidence="7">
    <location>
        <begin position="118"/>
        <end position="144"/>
    </location>
</feature>
<feature type="domain" description="C2H2-type" evidence="8">
    <location>
        <begin position="292"/>
        <end position="319"/>
    </location>
</feature>
<protein>
    <submittedName>
        <fullName evidence="10">Uncharacterized protein</fullName>
    </submittedName>
</protein>
<feature type="compositionally biased region" description="Basic residues" evidence="7">
    <location>
        <begin position="118"/>
        <end position="127"/>
    </location>
</feature>
<feature type="domain" description="C2H2-type" evidence="8">
    <location>
        <begin position="235"/>
        <end position="263"/>
    </location>
</feature>
<feature type="binding site" evidence="6">
    <location>
        <position position="83"/>
    </location>
    <ligand>
        <name>Zn(2+)</name>
        <dbReference type="ChEBI" id="CHEBI:29105"/>
    </ligand>
</feature>
<feature type="domain" description="C2H2-type" evidence="8">
    <location>
        <begin position="209"/>
        <end position="233"/>
    </location>
</feature>
<dbReference type="Pfam" id="PF00096">
    <property type="entry name" value="zf-C2H2"/>
    <property type="match status" value="2"/>
</dbReference>
<dbReference type="Proteomes" id="UP001549920">
    <property type="component" value="Unassembled WGS sequence"/>
</dbReference>
<reference evidence="10 11" key="1">
    <citation type="submission" date="2024-06" db="EMBL/GenBank/DDBJ databases">
        <title>A chromosome-level genome assembly of beet webworm, Loxostege sticticalis.</title>
        <authorList>
            <person name="Zhang Y."/>
        </authorList>
    </citation>
    <scope>NUCLEOTIDE SEQUENCE [LARGE SCALE GENOMIC DNA]</scope>
    <source>
        <strain evidence="10">AQ026</strain>
        <tissue evidence="10">Whole body</tissue>
    </source>
</reference>
<feature type="domain" description="C2H2-type" evidence="8">
    <location>
        <begin position="264"/>
        <end position="291"/>
    </location>
</feature>
<feature type="region of interest" description="Disordered" evidence="7">
    <location>
        <begin position="179"/>
        <end position="202"/>
    </location>
</feature>
<organism evidence="10 11">
    <name type="scientific">Loxostege sticticalis</name>
    <name type="common">Beet webworm moth</name>
    <dbReference type="NCBI Taxonomy" id="481309"/>
    <lineage>
        <taxon>Eukaryota</taxon>
        <taxon>Metazoa</taxon>
        <taxon>Ecdysozoa</taxon>
        <taxon>Arthropoda</taxon>
        <taxon>Hexapoda</taxon>
        <taxon>Insecta</taxon>
        <taxon>Pterygota</taxon>
        <taxon>Neoptera</taxon>
        <taxon>Endopterygota</taxon>
        <taxon>Lepidoptera</taxon>
        <taxon>Glossata</taxon>
        <taxon>Ditrysia</taxon>
        <taxon>Pyraloidea</taxon>
        <taxon>Crambidae</taxon>
        <taxon>Pyraustinae</taxon>
        <taxon>Loxostege</taxon>
    </lineage>
</organism>
<evidence type="ECO:0000256" key="6">
    <source>
        <dbReference type="PROSITE-ProRule" id="PRU01263"/>
    </source>
</evidence>
<dbReference type="EMBL" id="JBEUOH010000031">
    <property type="protein sequence ID" value="KAL0852696.1"/>
    <property type="molecule type" value="Genomic_DNA"/>
</dbReference>
<evidence type="ECO:0000256" key="3">
    <source>
        <dbReference type="ARBA" id="ARBA00022771"/>
    </source>
</evidence>
<dbReference type="Gene3D" id="3.30.160.60">
    <property type="entry name" value="Classic Zinc Finger"/>
    <property type="match status" value="4"/>
</dbReference>
<accession>A0ABR3GYX3</accession>
<keyword evidence="4 6" id="KW-0862">Zinc</keyword>
<feature type="binding site" evidence="6">
    <location>
        <position position="38"/>
    </location>
    <ligand>
        <name>Zn(2+)</name>
        <dbReference type="ChEBI" id="CHEBI:29105"/>
    </ligand>
</feature>